<organism evidence="4 5">
    <name type="scientific">Acidiferrobacter thiooxydans</name>
    <dbReference type="NCBI Taxonomy" id="163359"/>
    <lineage>
        <taxon>Bacteria</taxon>
        <taxon>Pseudomonadati</taxon>
        <taxon>Pseudomonadota</taxon>
        <taxon>Gammaproteobacteria</taxon>
        <taxon>Acidiferrobacterales</taxon>
        <taxon>Acidiferrobacteraceae</taxon>
        <taxon>Acidiferrobacter</taxon>
    </lineage>
</organism>
<feature type="domain" description="Glycosyl transferase family 1" evidence="2">
    <location>
        <begin position="214"/>
        <end position="374"/>
    </location>
</feature>
<reference evidence="4 5" key="1">
    <citation type="submission" date="2018-02" db="EMBL/GenBank/DDBJ databases">
        <title>Insights into the biology of acidophilic members of the Acidiferrobacteraceae family derived from comparative genomic analyses.</title>
        <authorList>
            <person name="Issotta F."/>
            <person name="Thyssen C."/>
            <person name="Mena C."/>
            <person name="Moya A."/>
            <person name="Bellenberg S."/>
            <person name="Sproer C."/>
            <person name="Covarrubias P.C."/>
            <person name="Sand W."/>
            <person name="Quatrini R."/>
            <person name="Vera M."/>
        </authorList>
    </citation>
    <scope>NUCLEOTIDE SEQUENCE [LARGE SCALE GENOMIC DNA]</scope>
    <source>
        <strain evidence="5">m-1</strain>
    </source>
</reference>
<dbReference type="InterPro" id="IPR001296">
    <property type="entry name" value="Glyco_trans_1"/>
</dbReference>
<evidence type="ECO:0000256" key="1">
    <source>
        <dbReference type="SAM" id="MobiDB-lite"/>
    </source>
</evidence>
<dbReference type="GO" id="GO:0016757">
    <property type="term" value="F:glycosyltransferase activity"/>
    <property type="evidence" value="ECO:0007669"/>
    <property type="project" value="InterPro"/>
</dbReference>
<dbReference type="OrthoDB" id="9802524at2"/>
<evidence type="ECO:0000313" key="4">
    <source>
        <dbReference type="EMBL" id="RCN58275.1"/>
    </source>
</evidence>
<dbReference type="GO" id="GO:1901135">
    <property type="term" value="P:carbohydrate derivative metabolic process"/>
    <property type="evidence" value="ECO:0007669"/>
    <property type="project" value="UniProtKB-ARBA"/>
</dbReference>
<evidence type="ECO:0000313" key="5">
    <source>
        <dbReference type="Proteomes" id="UP000253250"/>
    </source>
</evidence>
<keyword evidence="5" id="KW-1185">Reference proteome</keyword>
<comment type="caution">
    <text evidence="4">The sequence shown here is derived from an EMBL/GenBank/DDBJ whole genome shotgun (WGS) entry which is preliminary data.</text>
</comment>
<gene>
    <name evidence="4" type="ORF">C4900_00265</name>
</gene>
<keyword evidence="4" id="KW-0808">Transferase</keyword>
<dbReference type="CDD" id="cd03801">
    <property type="entry name" value="GT4_PimA-like"/>
    <property type="match status" value="1"/>
</dbReference>
<name>A0A368HJS9_9GAMM</name>
<dbReference type="InterPro" id="IPR028098">
    <property type="entry name" value="Glyco_trans_4-like_N"/>
</dbReference>
<accession>A0A368HJS9</accession>
<feature type="region of interest" description="Disordered" evidence="1">
    <location>
        <begin position="1"/>
        <end position="24"/>
    </location>
</feature>
<evidence type="ECO:0000259" key="3">
    <source>
        <dbReference type="Pfam" id="PF13439"/>
    </source>
</evidence>
<dbReference type="PANTHER" id="PTHR12526:SF623">
    <property type="entry name" value="WABG"/>
    <property type="match status" value="1"/>
</dbReference>
<feature type="domain" description="Glycosyltransferase subfamily 4-like N-terminal" evidence="3">
    <location>
        <begin position="39"/>
        <end position="202"/>
    </location>
</feature>
<protein>
    <submittedName>
        <fullName evidence="4">Glycosyl transferase family 1</fullName>
    </submittedName>
</protein>
<dbReference type="Gene3D" id="3.40.50.2000">
    <property type="entry name" value="Glycogen Phosphorylase B"/>
    <property type="match status" value="2"/>
</dbReference>
<dbReference type="Pfam" id="PF13439">
    <property type="entry name" value="Glyco_transf_4"/>
    <property type="match status" value="1"/>
</dbReference>
<dbReference type="Proteomes" id="UP000253250">
    <property type="component" value="Unassembled WGS sequence"/>
</dbReference>
<dbReference type="PANTHER" id="PTHR12526">
    <property type="entry name" value="GLYCOSYLTRANSFERASE"/>
    <property type="match status" value="1"/>
</dbReference>
<sequence length="404" mass="44852">MHGGGGSRRGLAGHHGPPRGHEDTRMRVVLIRQRYRPDGGAERFVARAAQALSARGVEITLVTRDWPQGTSDMRIERCNPRYLGSIWRDLGFALCACRKLRTFKADLVQSHERMACADIFRAGDGLHRSWLAQRRRTTDLWGRIRLRLNPYHVYALAAEAKALTHPRLRAVICGSRMVRDEIAAAFPQTRGKLVVLYNGVDIRHFHPDVKADHDAVRQRHGIPFGNTVFVFVGSGFYRKGLAEAMKAIALLPASAGLLVVGQDRHEARYRRLGQTLGIGDRLWFAGRQSDPRPFYGAADAFILPALYDPSPNVVLEAMACGLPVVTSRSAGNFELLVEGETGFVRDALDTDGLAEACASLLDRARCAAMGQAARTAIEPYDLRLMGERFVAFYEDLLRAKSDHD</sequence>
<dbReference type="SUPFAM" id="SSF53756">
    <property type="entry name" value="UDP-Glycosyltransferase/glycogen phosphorylase"/>
    <property type="match status" value="1"/>
</dbReference>
<dbReference type="AlphaFoldDB" id="A0A368HJS9"/>
<dbReference type="Pfam" id="PF00534">
    <property type="entry name" value="Glycos_transf_1"/>
    <property type="match status" value="1"/>
</dbReference>
<proteinExistence type="predicted"/>
<dbReference type="EMBL" id="PSYR01000001">
    <property type="protein sequence ID" value="RCN58275.1"/>
    <property type="molecule type" value="Genomic_DNA"/>
</dbReference>
<evidence type="ECO:0000259" key="2">
    <source>
        <dbReference type="Pfam" id="PF00534"/>
    </source>
</evidence>